<name>A0ACC2E8G9_DIPCM</name>
<reference evidence="2" key="1">
    <citation type="journal article" date="2024" name="Proc. Natl. Acad. Sci. U.S.A.">
        <title>Extraordinary preservation of gene collinearity over three hundred million years revealed in homosporous lycophytes.</title>
        <authorList>
            <person name="Li C."/>
            <person name="Wickell D."/>
            <person name="Kuo L.Y."/>
            <person name="Chen X."/>
            <person name="Nie B."/>
            <person name="Liao X."/>
            <person name="Peng D."/>
            <person name="Ji J."/>
            <person name="Jenkins J."/>
            <person name="Williams M."/>
            <person name="Shu S."/>
            <person name="Plott C."/>
            <person name="Barry K."/>
            <person name="Rajasekar S."/>
            <person name="Grimwood J."/>
            <person name="Han X."/>
            <person name="Sun S."/>
            <person name="Hou Z."/>
            <person name="He W."/>
            <person name="Dai G."/>
            <person name="Sun C."/>
            <person name="Schmutz J."/>
            <person name="Leebens-Mack J.H."/>
            <person name="Li F.W."/>
            <person name="Wang L."/>
        </authorList>
    </citation>
    <scope>NUCLEOTIDE SEQUENCE [LARGE SCALE GENOMIC DNA]</scope>
    <source>
        <strain evidence="2">cv. PW_Plant_1</strain>
    </source>
</reference>
<proteinExistence type="predicted"/>
<dbReference type="EMBL" id="CM055094">
    <property type="protein sequence ID" value="KAJ7562670.1"/>
    <property type="molecule type" value="Genomic_DNA"/>
</dbReference>
<accession>A0ACC2E8G9</accession>
<comment type="caution">
    <text evidence="1">The sequence shown here is derived from an EMBL/GenBank/DDBJ whole genome shotgun (WGS) entry which is preliminary data.</text>
</comment>
<protein>
    <submittedName>
        <fullName evidence="1">Uncharacterized protein</fullName>
    </submittedName>
</protein>
<keyword evidence="2" id="KW-1185">Reference proteome</keyword>
<dbReference type="Proteomes" id="UP001162992">
    <property type="component" value="Chromosome 3"/>
</dbReference>
<evidence type="ECO:0000313" key="2">
    <source>
        <dbReference type="Proteomes" id="UP001162992"/>
    </source>
</evidence>
<sequence length="1358" mass="150314">MALRKKLQEYGSLIDEMELAAETVSTGLKMSRSGIILLGSKNSGEAMSAIGLSDKSSDNQRDIGGAFDDTHEKSVIASSDNQHYDNFGVNGDDIIKGRSSASNIGSFGLPDSFKRQVNVKNHIRKLSIDNLECATDYMENSEYSKRETKVDISNGEDSMKLDATDNPPGVPAKSSPLEIDKADSLFDSSMVPEKDLPSDMDTNYSTDNSTRRSARRSSSPMRRSASPFRKVQIGRSPVRRQGVVVMRSFGHISSNSEESRYTKRTDGKDSEDSESDEKCESRVDTDKERQDSKSVPRRLSVQDAINLFESKRNESTEVSLPKASRCDIRRESGESGMRTAPGKDVLKKWSGDDTGLETKPFKVHGSGENMHDDLSTKHIMSDSVHDDGDAGDKSHAMDLEKSQKLAVSARIDGDRSRTEHENKQEQLLLTKTKTRVSMQFDSADSRQQPLHNSRLQTLHAISVPPEHEKQNERRRSLATSAFHSTFHVEQAKLDSCTDNVKDSVLDDGQQTLKKTLVKGPAPSDKALRFEQKKPKHQEPGLKDHTTIYQQASAMEDTHQDEAPSYDRGYQKASPEMHPDASHLECMPPELSWKETNIPKRPNHHQVKERSKVTGCHTQHSPTLLAMDDPLEKNTGKVTVRKSWSTPSDFHLEALAKMVDNKDNEGKEHEANVVGVTGKDLKGRLYEQYRQKRDAKLRLESGSKRAEREAKMKAMQEALERRKEELSARHNAVVEDSVRTEKIQALKAGLLKTKKEKDGRKQHSEDSKSQRHTPILQESQSASSTPRIGKHVNASPNTVRKISPSSQKSSSSAVTATHSATRTVRSSSPKSTPKNSNPSGARSSQRRGSSGSQARTGENMLGRSVPSSEELRKESMKPFFGHIVESSNQEKGSTFKGLHPEEAQHTNRYSSGTEVVGFDTKGVAAPHSLVQVSESLTESQNSISSPVELQLDENSLASESVAKDMQADPTSEAVKVFLPESDKFRPESESNTVITESSLVPDAVKVKYEVESSSSSSNIMPVKSEEPDNIEEISPVFVNNSTETKHHVAIAEQSSFAKETLHPFDTASEEVSTFYSGNKTASTLEETGLRDPQEETMHTSQKSQKHFAYSDYQDSQLPVPNYSFVEPERPSVPTLHSKELWQNSKMDSYDINLARSFSSSSKALQLQDILNAEDRDSFQGSSFHASQLSITIPKDHHSSLTTTSSPSMIPRPILRNYPQTNPSLSPAMSSVKPDAAQSRKTWNSSQKSVSSNSQHTQKESSKGFKRLLKFGRKSRGSEPSTQDWIAASTSEGDEDGDESKDYVGEDDLRASGNGSRNASKHTERVSKVTDFDGVNGPGSRSFFSLSSFRSKSSESRSRS</sequence>
<evidence type="ECO:0000313" key="1">
    <source>
        <dbReference type="EMBL" id="KAJ7562670.1"/>
    </source>
</evidence>
<gene>
    <name evidence="1" type="ORF">O6H91_03G079700</name>
</gene>
<organism evidence="1 2">
    <name type="scientific">Diphasiastrum complanatum</name>
    <name type="common">Issler's clubmoss</name>
    <name type="synonym">Lycopodium complanatum</name>
    <dbReference type="NCBI Taxonomy" id="34168"/>
    <lineage>
        <taxon>Eukaryota</taxon>
        <taxon>Viridiplantae</taxon>
        <taxon>Streptophyta</taxon>
        <taxon>Embryophyta</taxon>
        <taxon>Tracheophyta</taxon>
        <taxon>Lycopodiopsida</taxon>
        <taxon>Lycopodiales</taxon>
        <taxon>Lycopodiaceae</taxon>
        <taxon>Lycopodioideae</taxon>
        <taxon>Diphasiastrum</taxon>
    </lineage>
</organism>